<comment type="subcellular location">
    <subcellularLocation>
        <location evidence="1">Cell envelope</location>
    </subcellularLocation>
</comment>
<dbReference type="GO" id="GO:0030313">
    <property type="term" value="C:cell envelope"/>
    <property type="evidence" value="ECO:0007669"/>
    <property type="project" value="UniProtKB-SubCell"/>
</dbReference>
<dbReference type="RefSeq" id="WP_370834578.1">
    <property type="nucleotide sequence ID" value="NZ_CABPRW010000007.1"/>
</dbReference>
<dbReference type="Gene3D" id="3.40.190.10">
    <property type="entry name" value="Periplasmic binding protein-like II"/>
    <property type="match status" value="2"/>
</dbReference>
<feature type="signal peptide" evidence="5">
    <location>
        <begin position="1"/>
        <end position="32"/>
    </location>
</feature>
<name>A0A5E4WDJ3_9BURK</name>
<dbReference type="PANTHER" id="PTHR35936:SF19">
    <property type="entry name" value="AMINO-ACID-BINDING PROTEIN YXEM-RELATED"/>
    <property type="match status" value="1"/>
</dbReference>
<accession>A0A5E4WDJ3</accession>
<evidence type="ECO:0000313" key="8">
    <source>
        <dbReference type="Proteomes" id="UP000382577"/>
    </source>
</evidence>
<dbReference type="PROSITE" id="PS01039">
    <property type="entry name" value="SBP_BACTERIAL_3"/>
    <property type="match status" value="1"/>
</dbReference>
<gene>
    <name evidence="7" type="ORF">PFI31113_03184</name>
</gene>
<evidence type="ECO:0000256" key="1">
    <source>
        <dbReference type="ARBA" id="ARBA00004196"/>
    </source>
</evidence>
<dbReference type="Proteomes" id="UP000382577">
    <property type="component" value="Unassembled WGS sequence"/>
</dbReference>
<dbReference type="PANTHER" id="PTHR35936">
    <property type="entry name" value="MEMBRANE-BOUND LYTIC MUREIN TRANSGLYCOSYLASE F"/>
    <property type="match status" value="1"/>
</dbReference>
<dbReference type="InterPro" id="IPR018313">
    <property type="entry name" value="SBP_3_CS"/>
</dbReference>
<evidence type="ECO:0000256" key="2">
    <source>
        <dbReference type="ARBA" id="ARBA00010333"/>
    </source>
</evidence>
<feature type="domain" description="Solute-binding protein family 3/N-terminal" evidence="6">
    <location>
        <begin position="57"/>
        <end position="279"/>
    </location>
</feature>
<comment type="similarity">
    <text evidence="2 4">Belongs to the bacterial solute-binding protein 3 family.</text>
</comment>
<protein>
    <submittedName>
        <fullName evidence="7">ArtI protein</fullName>
    </submittedName>
</protein>
<dbReference type="EMBL" id="CABPRW010000007">
    <property type="protein sequence ID" value="VVE22461.1"/>
    <property type="molecule type" value="Genomic_DNA"/>
</dbReference>
<organism evidence="7 8">
    <name type="scientific">Pandoraea fibrosis</name>
    <dbReference type="NCBI Taxonomy" id="1891094"/>
    <lineage>
        <taxon>Bacteria</taxon>
        <taxon>Pseudomonadati</taxon>
        <taxon>Pseudomonadota</taxon>
        <taxon>Betaproteobacteria</taxon>
        <taxon>Burkholderiales</taxon>
        <taxon>Burkholderiaceae</taxon>
        <taxon>Pandoraea</taxon>
    </lineage>
</organism>
<dbReference type="SMART" id="SM00062">
    <property type="entry name" value="PBPb"/>
    <property type="match status" value="1"/>
</dbReference>
<feature type="chain" id="PRO_5022719508" evidence="5">
    <location>
        <begin position="33"/>
        <end position="279"/>
    </location>
</feature>
<evidence type="ECO:0000313" key="7">
    <source>
        <dbReference type="EMBL" id="VVE22461.1"/>
    </source>
</evidence>
<dbReference type="SUPFAM" id="SSF53850">
    <property type="entry name" value="Periplasmic binding protein-like II"/>
    <property type="match status" value="1"/>
</dbReference>
<sequence length="279" mass="29951">MKATKKAVRAVLMAGAALAAIATIATSLTAHAQSAAASPVAPVAVHSRLDDIVKSGTLRACATGDYKPYTYRRADGQFEGIDVDLVASLAKSLGVKPVIVPTTWKGLMDDFTAGKCDIAVGGISVTLDRAARAYYSSVVMVDGKSPIVRCADVAKYQTLADLNQPSTRAIANPGGTNERFARQSLPKATLTIYPDNVTIFQQIAEGRADVMVTDTSETLLQHKLIPSLCPVNPDKPLQFGEKAYLIPRGDDILKQYVDQWLNLAQKTGEYQAVVDKWLK</sequence>
<evidence type="ECO:0000256" key="3">
    <source>
        <dbReference type="ARBA" id="ARBA00022729"/>
    </source>
</evidence>
<reference evidence="7 8" key="1">
    <citation type="submission" date="2019-08" db="EMBL/GenBank/DDBJ databases">
        <authorList>
            <person name="Peeters C."/>
        </authorList>
    </citation>
    <scope>NUCLEOTIDE SEQUENCE [LARGE SCALE GENOMIC DNA]</scope>
    <source>
        <strain evidence="7 8">LMG 31113</strain>
    </source>
</reference>
<keyword evidence="3 5" id="KW-0732">Signal</keyword>
<evidence type="ECO:0000256" key="4">
    <source>
        <dbReference type="RuleBase" id="RU003744"/>
    </source>
</evidence>
<dbReference type="Pfam" id="PF00497">
    <property type="entry name" value="SBP_bac_3"/>
    <property type="match status" value="1"/>
</dbReference>
<evidence type="ECO:0000259" key="6">
    <source>
        <dbReference type="SMART" id="SM00062"/>
    </source>
</evidence>
<dbReference type="AlphaFoldDB" id="A0A5E4WDJ3"/>
<dbReference type="InterPro" id="IPR001638">
    <property type="entry name" value="Solute-binding_3/MltF_N"/>
</dbReference>
<evidence type="ECO:0000256" key="5">
    <source>
        <dbReference type="SAM" id="SignalP"/>
    </source>
</evidence>
<proteinExistence type="inferred from homology"/>